<protein>
    <submittedName>
        <fullName evidence="2">Uncharacterized protein</fullName>
    </submittedName>
</protein>
<dbReference type="AlphaFoldDB" id="A0AAW1MRT4"/>
<keyword evidence="1" id="KW-0175">Coiled coil</keyword>
<organism evidence="2 3">
    <name type="scientific">Popillia japonica</name>
    <name type="common">Japanese beetle</name>
    <dbReference type="NCBI Taxonomy" id="7064"/>
    <lineage>
        <taxon>Eukaryota</taxon>
        <taxon>Metazoa</taxon>
        <taxon>Ecdysozoa</taxon>
        <taxon>Arthropoda</taxon>
        <taxon>Hexapoda</taxon>
        <taxon>Insecta</taxon>
        <taxon>Pterygota</taxon>
        <taxon>Neoptera</taxon>
        <taxon>Endopterygota</taxon>
        <taxon>Coleoptera</taxon>
        <taxon>Polyphaga</taxon>
        <taxon>Scarabaeiformia</taxon>
        <taxon>Scarabaeidae</taxon>
        <taxon>Rutelinae</taxon>
        <taxon>Popillia</taxon>
    </lineage>
</organism>
<dbReference type="EMBL" id="JASPKY010000026">
    <property type="protein sequence ID" value="KAK9751634.1"/>
    <property type="molecule type" value="Genomic_DNA"/>
</dbReference>
<dbReference type="Proteomes" id="UP001458880">
    <property type="component" value="Unassembled WGS sequence"/>
</dbReference>
<reference evidence="2 3" key="1">
    <citation type="journal article" date="2024" name="BMC Genomics">
        <title>De novo assembly and annotation of Popillia japonica's genome with initial clues to its potential as an invasive pest.</title>
        <authorList>
            <person name="Cucini C."/>
            <person name="Boschi S."/>
            <person name="Funari R."/>
            <person name="Cardaioli E."/>
            <person name="Iannotti N."/>
            <person name="Marturano G."/>
            <person name="Paoli F."/>
            <person name="Bruttini M."/>
            <person name="Carapelli A."/>
            <person name="Frati F."/>
            <person name="Nardi F."/>
        </authorList>
    </citation>
    <scope>NUCLEOTIDE SEQUENCE [LARGE SCALE GENOMIC DNA]</scope>
    <source>
        <strain evidence="2">DMR45628</strain>
    </source>
</reference>
<accession>A0AAW1MRT4</accession>
<proteinExistence type="predicted"/>
<sequence length="145" mass="16340">MATTRASVKRSKTDKKYLNLSPPKKISNTLNNSYIILNQDEDILETNMQELTQIVSDLRDKLACSEHESFSLKEINESLNSKIEKLERELNAIKTETEKQSIITNNFTNLCSSDLHSASTQTETAVQGTTYIQLGVEMSLFGIHV</sequence>
<comment type="caution">
    <text evidence="2">The sequence shown here is derived from an EMBL/GenBank/DDBJ whole genome shotgun (WGS) entry which is preliminary data.</text>
</comment>
<name>A0AAW1MRT4_POPJA</name>
<evidence type="ECO:0000313" key="3">
    <source>
        <dbReference type="Proteomes" id="UP001458880"/>
    </source>
</evidence>
<keyword evidence="3" id="KW-1185">Reference proteome</keyword>
<gene>
    <name evidence="2" type="ORF">QE152_g4789</name>
</gene>
<evidence type="ECO:0000256" key="1">
    <source>
        <dbReference type="SAM" id="Coils"/>
    </source>
</evidence>
<feature type="coiled-coil region" evidence="1">
    <location>
        <begin position="41"/>
        <end position="103"/>
    </location>
</feature>
<evidence type="ECO:0000313" key="2">
    <source>
        <dbReference type="EMBL" id="KAK9751634.1"/>
    </source>
</evidence>